<dbReference type="AlphaFoldDB" id="A0A915DRP2"/>
<name>A0A915DRP2_9BILA</name>
<dbReference type="Proteomes" id="UP000887574">
    <property type="component" value="Unplaced"/>
</dbReference>
<reference evidence="2" key="1">
    <citation type="submission" date="2022-11" db="UniProtKB">
        <authorList>
            <consortium name="WormBaseParasite"/>
        </authorList>
    </citation>
    <scope>IDENTIFICATION</scope>
</reference>
<accession>A0A915DRP2</accession>
<sequence length="110" mass="12988">MLLLNQLKKKSLKKWTFQWRRPECVLSHMRHFLALRKKYARKGKENPSQQVSAVLGLRLSLLLLHKNISEQDGTGEALPLFFYRLFFYRSNLLPDNSSTGLFFSRLILYS</sequence>
<evidence type="ECO:0000313" key="1">
    <source>
        <dbReference type="Proteomes" id="UP000887574"/>
    </source>
</evidence>
<organism evidence="1 2">
    <name type="scientific">Ditylenchus dipsaci</name>
    <dbReference type="NCBI Taxonomy" id="166011"/>
    <lineage>
        <taxon>Eukaryota</taxon>
        <taxon>Metazoa</taxon>
        <taxon>Ecdysozoa</taxon>
        <taxon>Nematoda</taxon>
        <taxon>Chromadorea</taxon>
        <taxon>Rhabditida</taxon>
        <taxon>Tylenchina</taxon>
        <taxon>Tylenchomorpha</taxon>
        <taxon>Sphaerularioidea</taxon>
        <taxon>Anguinidae</taxon>
        <taxon>Anguininae</taxon>
        <taxon>Ditylenchus</taxon>
    </lineage>
</organism>
<proteinExistence type="predicted"/>
<keyword evidence="1" id="KW-1185">Reference proteome</keyword>
<dbReference type="WBParaSite" id="jg22200">
    <property type="protein sequence ID" value="jg22200"/>
    <property type="gene ID" value="jg22200"/>
</dbReference>
<protein>
    <submittedName>
        <fullName evidence="2">Uncharacterized protein</fullName>
    </submittedName>
</protein>
<evidence type="ECO:0000313" key="2">
    <source>
        <dbReference type="WBParaSite" id="jg22200"/>
    </source>
</evidence>